<evidence type="ECO:0000313" key="2">
    <source>
        <dbReference type="Proteomes" id="UP001141183"/>
    </source>
</evidence>
<dbReference type="Proteomes" id="UP001141183">
    <property type="component" value="Unassembled WGS sequence"/>
</dbReference>
<sequence>MLEIAIKNILKEITNLEATPVFGVGKAPYLTYTVTPIDGGVVKQSQVEVKIIDHDYDNALEIREIILKKLDMENKVPSVVNSNVVLRSGLAGGGSLFNDAIQMWEVSCIFIINWRCKNE</sequence>
<dbReference type="RefSeq" id="WP_271846213.1">
    <property type="nucleotide sequence ID" value="NZ_JAMRYU010000037.1"/>
</dbReference>
<proteinExistence type="predicted"/>
<keyword evidence="2" id="KW-1185">Reference proteome</keyword>
<comment type="caution">
    <text evidence="1">The sequence shown here is derived from an EMBL/GenBank/DDBJ whole genome shotgun (WGS) entry which is preliminary data.</text>
</comment>
<reference evidence="1" key="1">
    <citation type="submission" date="2022-05" db="EMBL/GenBank/DDBJ databases">
        <title>Draft genome sequence of Clostridium tertium strain CP3 isolated from Peru.</title>
        <authorList>
            <person name="Hurtado R."/>
            <person name="Lima L."/>
            <person name="Sousa T."/>
            <person name="Jaiswal A.K."/>
            <person name="Tiwari S."/>
            <person name="Maturrano L."/>
            <person name="Brenig B."/>
            <person name="Azevedo V."/>
        </authorList>
    </citation>
    <scope>NUCLEOTIDE SEQUENCE</scope>
    <source>
        <strain evidence="1">CP3</strain>
    </source>
</reference>
<accession>A0A9X3XSI6</accession>
<gene>
    <name evidence="1" type="ORF">NE398_20590</name>
</gene>
<protein>
    <submittedName>
        <fullName evidence="1">Uncharacterized protein</fullName>
    </submittedName>
</protein>
<evidence type="ECO:0000313" key="1">
    <source>
        <dbReference type="EMBL" id="MDC4242532.1"/>
    </source>
</evidence>
<dbReference type="AlphaFoldDB" id="A0A9X3XSI6"/>
<dbReference type="EMBL" id="JAMRYU010000037">
    <property type="protein sequence ID" value="MDC4242532.1"/>
    <property type="molecule type" value="Genomic_DNA"/>
</dbReference>
<name>A0A9X3XSI6_9CLOT</name>
<organism evidence="1 2">
    <name type="scientific">Clostridium tertium</name>
    <dbReference type="NCBI Taxonomy" id="1559"/>
    <lineage>
        <taxon>Bacteria</taxon>
        <taxon>Bacillati</taxon>
        <taxon>Bacillota</taxon>
        <taxon>Clostridia</taxon>
        <taxon>Eubacteriales</taxon>
        <taxon>Clostridiaceae</taxon>
        <taxon>Clostridium</taxon>
    </lineage>
</organism>